<comment type="caution">
    <text evidence="2">The sequence shown here is derived from an EMBL/GenBank/DDBJ whole genome shotgun (WGS) entry which is preliminary data.</text>
</comment>
<comment type="subcellular location">
    <subcellularLocation>
        <location evidence="1">Cell membrane</location>
        <topology evidence="1">Multi-pass membrane protein</topology>
    </subcellularLocation>
</comment>
<keyword evidence="1" id="KW-0472">Membrane</keyword>
<evidence type="ECO:0000313" key="2">
    <source>
        <dbReference type="EMBL" id="PIZ93544.1"/>
    </source>
</evidence>
<sequence>MIGSIFCTLYLLFYAMQSQHFKLTILSSIFIAGLISANLLGAKVTTLFGITMSVAIFSYPLTFLMTDVIAEVYGKKKAQQVVYAAFIAQILVLFLTWLSIVLPPATRYTTNDAYITVFQGSLRMIIASLVAFIFAQAHDIWAFEWWKKKTHGKHLWIRNNASTIVSQAIDTLLFMYIAFYHINDKFTAVFILHLSITYWLIKSLFALLDTPFAYALVKWLKHGKDMTEEMIAK</sequence>
<feature type="transmembrane region" description="Helical" evidence="1">
    <location>
        <begin position="81"/>
        <end position="102"/>
    </location>
</feature>
<proteinExistence type="inferred from homology"/>
<feature type="transmembrane region" description="Helical" evidence="1">
    <location>
        <begin position="164"/>
        <end position="182"/>
    </location>
</feature>
<evidence type="ECO:0000256" key="1">
    <source>
        <dbReference type="HAMAP-Rule" id="MF_02088"/>
    </source>
</evidence>
<feature type="transmembrane region" description="Helical" evidence="1">
    <location>
        <begin position="122"/>
        <end position="143"/>
    </location>
</feature>
<comment type="function">
    <text evidence="1">Involved in the import of queuosine (Q) precursors, required for Q precursor salvage.</text>
</comment>
<dbReference type="GO" id="GO:0022857">
    <property type="term" value="F:transmembrane transporter activity"/>
    <property type="evidence" value="ECO:0007669"/>
    <property type="project" value="UniProtKB-UniRule"/>
</dbReference>
<gene>
    <name evidence="2" type="ORF">COX83_01605</name>
</gene>
<name>A0A2M7V4P3_9BACT</name>
<dbReference type="PANTHER" id="PTHR34300">
    <property type="entry name" value="QUEUOSINE PRECURSOR TRANSPORTER-RELATED"/>
    <property type="match status" value="1"/>
</dbReference>
<dbReference type="InterPro" id="IPR003744">
    <property type="entry name" value="YhhQ"/>
</dbReference>
<dbReference type="AlphaFoldDB" id="A0A2M7V4P3"/>
<accession>A0A2M7V4P3</accession>
<keyword evidence="1" id="KW-0812">Transmembrane</keyword>
<feature type="transmembrane region" description="Helical" evidence="1">
    <location>
        <begin position="188"/>
        <end position="217"/>
    </location>
</feature>
<dbReference type="PANTHER" id="PTHR34300:SF2">
    <property type="entry name" value="QUEUOSINE PRECURSOR TRANSPORTER-RELATED"/>
    <property type="match status" value="1"/>
</dbReference>
<dbReference type="NCBIfam" id="TIGR00697">
    <property type="entry name" value="queuosine precursor transporter"/>
    <property type="match status" value="1"/>
</dbReference>
<organism evidence="2 3">
    <name type="scientific">Candidatus Magasanikbacteria bacterium CG_4_10_14_0_2_um_filter_41_31</name>
    <dbReference type="NCBI Taxonomy" id="1974639"/>
    <lineage>
        <taxon>Bacteria</taxon>
        <taxon>Candidatus Magasanikiibacteriota</taxon>
    </lineage>
</organism>
<comment type="similarity">
    <text evidence="1">Belongs to the vitamin uptake transporter (VUT/ECF) (TC 2.A.88) family. Q precursor transporter subfamily.</text>
</comment>
<reference evidence="3" key="1">
    <citation type="submission" date="2017-09" db="EMBL/GenBank/DDBJ databases">
        <title>Depth-based differentiation of microbial function through sediment-hosted aquifers and enrichment of novel symbionts in the deep terrestrial subsurface.</title>
        <authorList>
            <person name="Probst A.J."/>
            <person name="Ladd B."/>
            <person name="Jarett J.K."/>
            <person name="Geller-Mcgrath D.E."/>
            <person name="Sieber C.M.K."/>
            <person name="Emerson J.B."/>
            <person name="Anantharaman K."/>
            <person name="Thomas B.C."/>
            <person name="Malmstrom R."/>
            <person name="Stieglmeier M."/>
            <person name="Klingl A."/>
            <person name="Woyke T."/>
            <person name="Ryan C.M."/>
            <person name="Banfield J.F."/>
        </authorList>
    </citation>
    <scope>NUCLEOTIDE SEQUENCE [LARGE SCALE GENOMIC DNA]</scope>
</reference>
<evidence type="ECO:0000313" key="3">
    <source>
        <dbReference type="Proteomes" id="UP000230078"/>
    </source>
</evidence>
<dbReference type="Proteomes" id="UP000230078">
    <property type="component" value="Unassembled WGS sequence"/>
</dbReference>
<dbReference type="EMBL" id="PFPI01000022">
    <property type="protein sequence ID" value="PIZ93544.1"/>
    <property type="molecule type" value="Genomic_DNA"/>
</dbReference>
<protein>
    <recommendedName>
        <fullName evidence="1">Probable queuosine precursor transporter</fullName>
        <shortName evidence="1">Q precursor transporter</shortName>
    </recommendedName>
</protein>
<dbReference type="GO" id="GO:0005886">
    <property type="term" value="C:plasma membrane"/>
    <property type="evidence" value="ECO:0007669"/>
    <property type="project" value="UniProtKB-SubCell"/>
</dbReference>
<feature type="transmembrane region" description="Helical" evidence="1">
    <location>
        <begin position="21"/>
        <end position="41"/>
    </location>
</feature>
<keyword evidence="1" id="KW-0813">Transport</keyword>
<keyword evidence="1" id="KW-1133">Transmembrane helix</keyword>
<feature type="transmembrane region" description="Helical" evidence="1">
    <location>
        <begin position="47"/>
        <end position="69"/>
    </location>
</feature>
<dbReference type="HAMAP" id="MF_02088">
    <property type="entry name" value="Q_prec_transport"/>
    <property type="match status" value="1"/>
</dbReference>
<dbReference type="Pfam" id="PF02592">
    <property type="entry name" value="Vut_1"/>
    <property type="match status" value="1"/>
</dbReference>
<keyword evidence="1" id="KW-1003">Cell membrane</keyword>